<dbReference type="Proteomes" id="UP000199708">
    <property type="component" value="Unassembled WGS sequence"/>
</dbReference>
<dbReference type="STRING" id="120956.SAMN05421791_102191"/>
<dbReference type="OrthoDB" id="2187432at2"/>
<sequence>MAKREYLYLTFNSTTDAMAAESLFKESNIKGRLVIIPRELSAGCGMAWRSDPAYRTELIQVAKQNNITLNQVEIL</sequence>
<evidence type="ECO:0000313" key="2">
    <source>
        <dbReference type="EMBL" id="SDG01150.1"/>
    </source>
</evidence>
<dbReference type="AlphaFoldDB" id="A0A1G7QU07"/>
<evidence type="ECO:0000313" key="3">
    <source>
        <dbReference type="Proteomes" id="UP000199708"/>
    </source>
</evidence>
<dbReference type="InterPro" id="IPR021778">
    <property type="entry name" value="Se/S_carrier-like"/>
</dbReference>
<dbReference type="Pfam" id="PF11823">
    <property type="entry name" value="Se_S_carrier"/>
    <property type="match status" value="1"/>
</dbReference>
<evidence type="ECO:0000259" key="1">
    <source>
        <dbReference type="Pfam" id="PF11823"/>
    </source>
</evidence>
<keyword evidence="3" id="KW-1185">Reference proteome</keyword>
<gene>
    <name evidence="2" type="ORF">SAMN05421791_102191</name>
</gene>
<organism evidence="2 3">
    <name type="scientific">Facklamia miroungae</name>
    <dbReference type="NCBI Taxonomy" id="120956"/>
    <lineage>
        <taxon>Bacteria</taxon>
        <taxon>Bacillati</taxon>
        <taxon>Bacillota</taxon>
        <taxon>Bacilli</taxon>
        <taxon>Lactobacillales</taxon>
        <taxon>Aerococcaceae</taxon>
        <taxon>Facklamia</taxon>
    </lineage>
</organism>
<dbReference type="EMBL" id="FNCK01000002">
    <property type="protein sequence ID" value="SDG01150.1"/>
    <property type="molecule type" value="Genomic_DNA"/>
</dbReference>
<proteinExistence type="predicted"/>
<feature type="domain" description="Putative Se/S carrier protein-like" evidence="1">
    <location>
        <begin position="6"/>
        <end position="69"/>
    </location>
</feature>
<dbReference type="RefSeq" id="WP_090289275.1">
    <property type="nucleotide sequence ID" value="NZ_FNCK01000002.1"/>
</dbReference>
<name>A0A1G7QU07_9LACT</name>
<accession>A0A1G7QU07</accession>
<reference evidence="2 3" key="1">
    <citation type="submission" date="2016-10" db="EMBL/GenBank/DDBJ databases">
        <authorList>
            <person name="de Groot N.N."/>
        </authorList>
    </citation>
    <scope>NUCLEOTIDE SEQUENCE [LARGE SCALE GENOMIC DNA]</scope>
    <source>
        <strain evidence="2 3">ATCC BAA-466</strain>
    </source>
</reference>
<protein>
    <recommendedName>
        <fullName evidence="1">Putative Se/S carrier protein-like domain-containing protein</fullName>
    </recommendedName>
</protein>